<feature type="transmembrane region" description="Helical" evidence="2">
    <location>
        <begin position="550"/>
        <end position="568"/>
    </location>
</feature>
<evidence type="ECO:0008006" key="5">
    <source>
        <dbReference type="Google" id="ProtNLM"/>
    </source>
</evidence>
<feature type="transmembrane region" description="Helical" evidence="2">
    <location>
        <begin position="753"/>
        <end position="770"/>
    </location>
</feature>
<feature type="transmembrane region" description="Helical" evidence="2">
    <location>
        <begin position="702"/>
        <end position="717"/>
    </location>
</feature>
<feature type="transmembrane region" description="Helical" evidence="2">
    <location>
        <begin position="729"/>
        <end position="747"/>
    </location>
</feature>
<feature type="transmembrane region" description="Helical" evidence="2">
    <location>
        <begin position="600"/>
        <end position="618"/>
    </location>
</feature>
<dbReference type="NCBIfam" id="NF047321">
    <property type="entry name" value="SCO7613_CTERM"/>
    <property type="match status" value="1"/>
</dbReference>
<proteinExistence type="predicted"/>
<keyword evidence="2" id="KW-0472">Membrane</keyword>
<feature type="transmembrane region" description="Helical" evidence="2">
    <location>
        <begin position="674"/>
        <end position="696"/>
    </location>
</feature>
<sequence>MAAAPGTHAHLSIRPHAPHRDRHHTAAMEIPPPPAEELALVDAELRRLDARRSQLLTRRAWLLAAAAPPAGAAVPPAPAAAAAPSRAEASPPGVRNVLLALGGTLLAVAAIAFTLLGWGSLGIGGRSAVLGAVTLAALGAPLLLLRRGLPATAEAVCAVALVLTALDAYAVYRVVFPGADPVVATACACALLAAVWTAQGLLLPALRTPLPAAVCVAQPALPLWALSGAPGAPEPGWALLLTAAGGTAAALRARPGAVRGFAGAAAALAGAGALAEGLRRSLTADTPADAAAAGPLLLAVAATGLLAAWRAPSAAVPASAASALAVVAAVGGVVRAGVPEGWGAPGYLLCAAVLAVSARPPLPPGVLRGACWASAAVHALAVPAAATALAVALAGPAGRVGAIWEGAPATVREALPGLPAPGAPLSVPVVLAGAAVLPALLALRPRALPALRPAVTGPWRGAAAAVALVLGWAALAVLPWAVDAPYPAAVCWQTAVALGALAAGARSRPVPSGPRHDAGEGVPAVAALLCAAGSAVSAVALALATRTATFAVLGVLTAALAVAARRSAGPVRPAALGAAAVLAATGLAGAAAGASGLPAHQAALVLLAVPAAAAGVGGRLGRHPAALPVELASVPAGAAAVLAASGDAAWASLVLALCGVVAAAAALRPERRPAAAHLAAGLFLVATWVRLFAAGVTAPEPYTLPVTVAALVVGALRRRRDPGTSSWRAYGPGLAATAVPGLLWALVDGQGTRPLLLGSAALVVTLVGAHRRLQAPLLVGGGVLMVLGVHELAPYVVQAVGALPRWLPPALAGALLLGVGATYEQRLRELRRMRDGIGRMR</sequence>
<dbReference type="PROSITE" id="PS51318">
    <property type="entry name" value="TAT"/>
    <property type="match status" value="1"/>
</dbReference>
<feature type="transmembrane region" description="Helical" evidence="2">
    <location>
        <begin position="316"/>
        <end position="336"/>
    </location>
</feature>
<feature type="compositionally biased region" description="Basic residues" evidence="1">
    <location>
        <begin position="11"/>
        <end position="25"/>
    </location>
</feature>
<feature type="transmembrane region" description="Helical" evidence="2">
    <location>
        <begin position="525"/>
        <end position="544"/>
    </location>
</feature>
<feature type="transmembrane region" description="Helical" evidence="2">
    <location>
        <begin position="425"/>
        <end position="443"/>
    </location>
</feature>
<feature type="transmembrane region" description="Helical" evidence="2">
    <location>
        <begin position="777"/>
        <end position="797"/>
    </location>
</feature>
<organism evidence="3 4">
    <name type="scientific">Streptomyces sanyensis</name>
    <dbReference type="NCBI Taxonomy" id="568869"/>
    <lineage>
        <taxon>Bacteria</taxon>
        <taxon>Bacillati</taxon>
        <taxon>Actinomycetota</taxon>
        <taxon>Actinomycetes</taxon>
        <taxon>Kitasatosporales</taxon>
        <taxon>Streptomycetaceae</taxon>
        <taxon>Streptomyces</taxon>
    </lineage>
</organism>
<feature type="transmembrane region" description="Helical" evidence="2">
    <location>
        <begin position="182"/>
        <end position="203"/>
    </location>
</feature>
<keyword evidence="4" id="KW-1185">Reference proteome</keyword>
<protein>
    <recommendedName>
        <fullName evidence="5">Integral membrane protein</fullName>
    </recommendedName>
</protein>
<gene>
    <name evidence="3" type="ORF">GCM10023329_54660</name>
</gene>
<reference evidence="4" key="1">
    <citation type="journal article" date="2019" name="Int. J. Syst. Evol. Microbiol.">
        <title>The Global Catalogue of Microorganisms (GCM) 10K type strain sequencing project: providing services to taxonomists for standard genome sequencing and annotation.</title>
        <authorList>
            <consortium name="The Broad Institute Genomics Platform"/>
            <consortium name="The Broad Institute Genome Sequencing Center for Infectious Disease"/>
            <person name="Wu L."/>
            <person name="Ma J."/>
        </authorList>
    </citation>
    <scope>NUCLEOTIDE SEQUENCE [LARGE SCALE GENOMIC DNA]</scope>
    <source>
        <strain evidence="4">JCM 18324</strain>
    </source>
</reference>
<accession>A0ABP9BIS5</accession>
<feature type="transmembrane region" description="Helical" evidence="2">
    <location>
        <begin position="127"/>
        <end position="145"/>
    </location>
</feature>
<feature type="transmembrane region" description="Helical" evidence="2">
    <location>
        <begin position="157"/>
        <end position="176"/>
    </location>
</feature>
<feature type="transmembrane region" description="Helical" evidence="2">
    <location>
        <begin position="575"/>
        <end position="594"/>
    </location>
</feature>
<feature type="transmembrane region" description="Helical" evidence="2">
    <location>
        <begin position="649"/>
        <end position="667"/>
    </location>
</feature>
<evidence type="ECO:0000313" key="4">
    <source>
        <dbReference type="Proteomes" id="UP001501147"/>
    </source>
</evidence>
<feature type="transmembrane region" description="Helical" evidence="2">
    <location>
        <begin position="803"/>
        <end position="823"/>
    </location>
</feature>
<feature type="region of interest" description="Disordered" evidence="1">
    <location>
        <begin position="1"/>
        <end position="30"/>
    </location>
</feature>
<dbReference type="InterPro" id="IPR006311">
    <property type="entry name" value="TAT_signal"/>
</dbReference>
<name>A0ABP9BIS5_9ACTN</name>
<feature type="transmembrane region" description="Helical" evidence="2">
    <location>
        <begin position="290"/>
        <end position="309"/>
    </location>
</feature>
<dbReference type="EMBL" id="BAABJV010000025">
    <property type="protein sequence ID" value="GAA4795110.1"/>
    <property type="molecule type" value="Genomic_DNA"/>
</dbReference>
<dbReference type="Proteomes" id="UP001501147">
    <property type="component" value="Unassembled WGS sequence"/>
</dbReference>
<evidence type="ECO:0000256" key="2">
    <source>
        <dbReference type="SAM" id="Phobius"/>
    </source>
</evidence>
<feature type="transmembrane region" description="Helical" evidence="2">
    <location>
        <begin position="260"/>
        <end position="278"/>
    </location>
</feature>
<feature type="transmembrane region" description="Helical" evidence="2">
    <location>
        <begin position="97"/>
        <end position="121"/>
    </location>
</feature>
<evidence type="ECO:0000313" key="3">
    <source>
        <dbReference type="EMBL" id="GAA4795110.1"/>
    </source>
</evidence>
<keyword evidence="2" id="KW-1133">Transmembrane helix</keyword>
<dbReference type="InterPro" id="IPR058062">
    <property type="entry name" value="SCO7613_C"/>
</dbReference>
<evidence type="ECO:0000256" key="1">
    <source>
        <dbReference type="SAM" id="MobiDB-lite"/>
    </source>
</evidence>
<comment type="caution">
    <text evidence="3">The sequence shown here is derived from an EMBL/GenBank/DDBJ whole genome shotgun (WGS) entry which is preliminary data.</text>
</comment>
<feature type="transmembrane region" description="Helical" evidence="2">
    <location>
        <begin position="463"/>
        <end position="480"/>
    </location>
</feature>
<keyword evidence="2" id="KW-0812">Transmembrane</keyword>